<dbReference type="SUPFAM" id="SSF103481">
    <property type="entry name" value="Multidrug resistance efflux transporter EmrE"/>
    <property type="match status" value="2"/>
</dbReference>
<sequence length="340" mass="34589">MRDKDSVIPSSSIALGGPGLAALGVLVFSFTFPATVLALDGLDPYLVGVGRAGAAALLAAVALAAARVPWPRRAQWPGLFGVGLGVIVGFPVLSTVALDQGASSSHAAVVIGLLPAATAVLAVLRAGERPSRAFWLASGAGAVCVAAFALSRGAGHLAPADLLLFAALGLGAVGYTEGGRLAREMPGWQVISWALVFAAPVCAPVTIWLLTTTEPQWTGRALTGFAYVALGSMYLGFFAWYAGLARGGIARAGQVQLAQPVLTLVWSALLLGEAVDAPTVLAALGILVCVALTQRTRAGTARPARPSEPSEQVLNEAGLVMAGNRCLAGKENSTFGSSRL</sequence>
<accession>A0A365GYU5</accession>
<evidence type="ECO:0000256" key="4">
    <source>
        <dbReference type="ARBA" id="ARBA00022989"/>
    </source>
</evidence>
<evidence type="ECO:0000256" key="5">
    <source>
        <dbReference type="ARBA" id="ARBA00023136"/>
    </source>
</evidence>
<evidence type="ECO:0000313" key="9">
    <source>
        <dbReference type="Proteomes" id="UP000251891"/>
    </source>
</evidence>
<keyword evidence="4 6" id="KW-1133">Transmembrane helix</keyword>
<dbReference type="PANTHER" id="PTHR32322:SF2">
    <property type="entry name" value="EAMA DOMAIN-CONTAINING PROTEIN"/>
    <property type="match status" value="1"/>
</dbReference>
<dbReference type="InterPro" id="IPR000620">
    <property type="entry name" value="EamA_dom"/>
</dbReference>
<dbReference type="InterPro" id="IPR037185">
    <property type="entry name" value="EmrE-like"/>
</dbReference>
<evidence type="ECO:0000256" key="3">
    <source>
        <dbReference type="ARBA" id="ARBA00022692"/>
    </source>
</evidence>
<evidence type="ECO:0000313" key="8">
    <source>
        <dbReference type="EMBL" id="RAY11997.1"/>
    </source>
</evidence>
<evidence type="ECO:0000256" key="1">
    <source>
        <dbReference type="ARBA" id="ARBA00004141"/>
    </source>
</evidence>
<comment type="caution">
    <text evidence="8">The sequence shown here is derived from an EMBL/GenBank/DDBJ whole genome shotgun (WGS) entry which is preliminary data.</text>
</comment>
<keyword evidence="9" id="KW-1185">Reference proteome</keyword>
<reference evidence="8 9" key="1">
    <citation type="submission" date="2018-06" db="EMBL/GenBank/DDBJ databases">
        <title>Actinomadura craniellae sp. nov. isolated from marine sponge Craniella sp.</title>
        <authorList>
            <person name="Li L."/>
            <person name="Xu Q.H."/>
            <person name="Lin H.W."/>
            <person name="Lu Y.H."/>
        </authorList>
    </citation>
    <scope>NUCLEOTIDE SEQUENCE [LARGE SCALE GENOMIC DNA]</scope>
    <source>
        <strain evidence="8 9">LHW63021</strain>
    </source>
</reference>
<protein>
    <submittedName>
        <fullName evidence="8">EamA family transporter</fullName>
    </submittedName>
</protein>
<evidence type="ECO:0000256" key="6">
    <source>
        <dbReference type="SAM" id="Phobius"/>
    </source>
</evidence>
<dbReference type="GO" id="GO:0016020">
    <property type="term" value="C:membrane"/>
    <property type="evidence" value="ECO:0007669"/>
    <property type="project" value="UniProtKB-SubCell"/>
</dbReference>
<dbReference type="OrthoDB" id="9784288at2"/>
<feature type="domain" description="EamA" evidence="7">
    <location>
        <begin position="161"/>
        <end position="293"/>
    </location>
</feature>
<feature type="transmembrane region" description="Helical" evidence="6">
    <location>
        <begin position="133"/>
        <end position="151"/>
    </location>
</feature>
<dbReference type="EMBL" id="QLYX01000015">
    <property type="protein sequence ID" value="RAY11997.1"/>
    <property type="molecule type" value="Genomic_DNA"/>
</dbReference>
<gene>
    <name evidence="8" type="ORF">DPM19_26990</name>
</gene>
<dbReference type="InterPro" id="IPR050638">
    <property type="entry name" value="AA-Vitamin_Transporters"/>
</dbReference>
<feature type="domain" description="EamA" evidence="7">
    <location>
        <begin position="19"/>
        <end position="143"/>
    </location>
</feature>
<dbReference type="Proteomes" id="UP000251891">
    <property type="component" value="Unassembled WGS sequence"/>
</dbReference>
<organism evidence="8 9">
    <name type="scientific">Actinomadura craniellae</name>
    <dbReference type="NCBI Taxonomy" id="2231787"/>
    <lineage>
        <taxon>Bacteria</taxon>
        <taxon>Bacillati</taxon>
        <taxon>Actinomycetota</taxon>
        <taxon>Actinomycetes</taxon>
        <taxon>Streptosporangiales</taxon>
        <taxon>Thermomonosporaceae</taxon>
        <taxon>Actinomadura</taxon>
    </lineage>
</organism>
<feature type="transmembrane region" description="Helical" evidence="6">
    <location>
        <begin position="222"/>
        <end position="243"/>
    </location>
</feature>
<dbReference type="Pfam" id="PF00892">
    <property type="entry name" value="EamA"/>
    <property type="match status" value="2"/>
</dbReference>
<feature type="transmembrane region" description="Helical" evidence="6">
    <location>
        <begin position="12"/>
        <end position="39"/>
    </location>
</feature>
<name>A0A365GYU5_9ACTN</name>
<feature type="transmembrane region" description="Helical" evidence="6">
    <location>
        <begin position="188"/>
        <end position="210"/>
    </location>
</feature>
<feature type="transmembrane region" description="Helical" evidence="6">
    <location>
        <begin position="45"/>
        <end position="66"/>
    </location>
</feature>
<feature type="transmembrane region" description="Helical" evidence="6">
    <location>
        <begin position="104"/>
        <end position="124"/>
    </location>
</feature>
<evidence type="ECO:0000256" key="2">
    <source>
        <dbReference type="ARBA" id="ARBA00007362"/>
    </source>
</evidence>
<dbReference type="PANTHER" id="PTHR32322">
    <property type="entry name" value="INNER MEMBRANE TRANSPORTER"/>
    <property type="match status" value="1"/>
</dbReference>
<feature type="transmembrane region" description="Helical" evidence="6">
    <location>
        <begin position="277"/>
        <end position="293"/>
    </location>
</feature>
<feature type="transmembrane region" description="Helical" evidence="6">
    <location>
        <begin position="78"/>
        <end position="98"/>
    </location>
</feature>
<keyword evidence="3 6" id="KW-0812">Transmembrane</keyword>
<keyword evidence="5 6" id="KW-0472">Membrane</keyword>
<comment type="similarity">
    <text evidence="2">Belongs to the EamA transporter family.</text>
</comment>
<dbReference type="AlphaFoldDB" id="A0A365GYU5"/>
<evidence type="ECO:0000259" key="7">
    <source>
        <dbReference type="Pfam" id="PF00892"/>
    </source>
</evidence>
<proteinExistence type="inferred from homology"/>
<comment type="subcellular location">
    <subcellularLocation>
        <location evidence="1">Membrane</location>
        <topology evidence="1">Multi-pass membrane protein</topology>
    </subcellularLocation>
</comment>
<dbReference type="RefSeq" id="WP_111870864.1">
    <property type="nucleotide sequence ID" value="NZ_QLYX01000015.1"/>
</dbReference>